<dbReference type="SUPFAM" id="SSF46929">
    <property type="entry name" value="DNA helicase RuvA subunit, C-terminal domain"/>
    <property type="match status" value="1"/>
</dbReference>
<comment type="function">
    <text evidence="6">The RuvA-RuvB-RuvC complex processes Holliday junction (HJ) DNA during genetic recombination and DNA repair, while the RuvA-RuvB complex plays an important role in the rescue of blocked DNA replication forks via replication fork reversal (RFR). RuvA specifically binds to HJ cruciform DNA, conferring on it an open structure. The RuvB hexamer acts as an ATP-dependent pump, pulling dsDNA into and through the RuvAB complex. HJ branch migration allows RuvC to scan DNA until it finds its consensus sequence, where it cleaves and resolves the cruciform DNA.</text>
</comment>
<feature type="domain" description="Helix-hairpin-helix DNA-binding motif class 1" evidence="7">
    <location>
        <begin position="108"/>
        <end position="127"/>
    </location>
</feature>
<dbReference type="InterPro" id="IPR013849">
    <property type="entry name" value="DNA_helicase_Holl-junc_RuvA_I"/>
</dbReference>
<dbReference type="Pfam" id="PF07499">
    <property type="entry name" value="RuvA_C"/>
    <property type="match status" value="1"/>
</dbReference>
<dbReference type="InterPro" id="IPR003583">
    <property type="entry name" value="Hlx-hairpin-Hlx_DNA-bd_motif"/>
</dbReference>
<proteinExistence type="inferred from homology"/>
<dbReference type="SMART" id="SM00278">
    <property type="entry name" value="HhH1"/>
    <property type="match status" value="2"/>
</dbReference>
<keyword evidence="8" id="KW-0067">ATP-binding</keyword>
<evidence type="ECO:0000259" key="7">
    <source>
        <dbReference type="SMART" id="SM00278"/>
    </source>
</evidence>
<dbReference type="InterPro" id="IPR011114">
    <property type="entry name" value="RuvA_C"/>
</dbReference>
<name>A0A286A612_9PROT</name>
<keyword evidence="8" id="KW-0347">Helicase</keyword>
<keyword evidence="8" id="KW-0547">Nucleotide-binding</keyword>
<feature type="region of interest" description="Domain I" evidence="6">
    <location>
        <begin position="1"/>
        <end position="64"/>
    </location>
</feature>
<dbReference type="InterPro" id="IPR012340">
    <property type="entry name" value="NA-bd_OB-fold"/>
</dbReference>
<comment type="similarity">
    <text evidence="6">Belongs to the RuvA family.</text>
</comment>
<dbReference type="InterPro" id="IPR010994">
    <property type="entry name" value="RuvA_2-like"/>
</dbReference>
<dbReference type="GO" id="GO:0005524">
    <property type="term" value="F:ATP binding"/>
    <property type="evidence" value="ECO:0007669"/>
    <property type="project" value="InterPro"/>
</dbReference>
<keyword evidence="5 6" id="KW-0234">DNA repair</keyword>
<feature type="region of interest" description="Domain III" evidence="6">
    <location>
        <begin position="149"/>
        <end position="193"/>
    </location>
</feature>
<evidence type="ECO:0000313" key="8">
    <source>
        <dbReference type="EMBL" id="SOD17354.1"/>
    </source>
</evidence>
<evidence type="ECO:0000256" key="1">
    <source>
        <dbReference type="ARBA" id="ARBA00022490"/>
    </source>
</evidence>
<dbReference type="SUPFAM" id="SSF50249">
    <property type="entry name" value="Nucleic acid-binding proteins"/>
    <property type="match status" value="1"/>
</dbReference>
<comment type="caution">
    <text evidence="6">Lacks conserved residue(s) required for the propagation of feature annotation.</text>
</comment>
<dbReference type="Pfam" id="PF14520">
    <property type="entry name" value="HHH_5"/>
    <property type="match status" value="1"/>
</dbReference>
<dbReference type="CDD" id="cd14332">
    <property type="entry name" value="UBA_RuvA_C"/>
    <property type="match status" value="1"/>
</dbReference>
<evidence type="ECO:0000256" key="2">
    <source>
        <dbReference type="ARBA" id="ARBA00022763"/>
    </source>
</evidence>
<dbReference type="GO" id="GO:0048476">
    <property type="term" value="C:Holliday junction resolvase complex"/>
    <property type="evidence" value="ECO:0007669"/>
    <property type="project" value="UniProtKB-UniRule"/>
</dbReference>
<dbReference type="AlphaFoldDB" id="A0A286A612"/>
<dbReference type="Gene3D" id="2.40.50.140">
    <property type="entry name" value="Nucleic acid-binding proteins"/>
    <property type="match status" value="1"/>
</dbReference>
<dbReference type="HAMAP" id="MF_00031">
    <property type="entry name" value="DNA_HJ_migration_RuvA"/>
    <property type="match status" value="1"/>
</dbReference>
<sequence length="193" mass="21201">MIGRLTGKLLEKHPPQVLLEVQGVGYEIDVPMSTFYDLPAIGGEITLYTHLVIREDMHLLFGFATEPERQTFRQLIKISGIGARTALALLSGLSVADLHHAVSTQDSAQLVKVPGIGKKTAERLLLELRDKLNLALLNSDRALSSTSESDILNALLSLGYSDREARWAIKQISSNAMVSDGIRQALQLLSKER</sequence>
<dbReference type="Gene3D" id="1.10.8.10">
    <property type="entry name" value="DNA helicase RuvA subunit, C-terminal domain"/>
    <property type="match status" value="1"/>
</dbReference>
<evidence type="ECO:0000256" key="6">
    <source>
        <dbReference type="HAMAP-Rule" id="MF_00031"/>
    </source>
</evidence>
<dbReference type="Pfam" id="PF01330">
    <property type="entry name" value="RuvA_N"/>
    <property type="match status" value="1"/>
</dbReference>
<dbReference type="GO" id="GO:0005737">
    <property type="term" value="C:cytoplasm"/>
    <property type="evidence" value="ECO:0007669"/>
    <property type="project" value="UniProtKB-SubCell"/>
</dbReference>
<reference evidence="8 9" key="1">
    <citation type="submission" date="2017-09" db="EMBL/GenBank/DDBJ databases">
        <authorList>
            <person name="Ehlers B."/>
            <person name="Leendertz F.H."/>
        </authorList>
    </citation>
    <scope>NUCLEOTIDE SEQUENCE [LARGE SCALE GENOMIC DNA]</scope>
    <source>
        <strain evidence="8 9">Nm42</strain>
    </source>
</reference>
<keyword evidence="3 6" id="KW-0238">DNA-binding</keyword>
<keyword evidence="4 6" id="KW-0233">DNA recombination</keyword>
<comment type="domain">
    <text evidence="6">Has three domains with a flexible linker between the domains II and III and assumes an 'L' shape. Domain III is highly mobile and contacts RuvB.</text>
</comment>
<dbReference type="RefSeq" id="WP_097104319.1">
    <property type="nucleotide sequence ID" value="NZ_OCMU01000001.1"/>
</dbReference>
<organism evidence="8 9">
    <name type="scientific">Nitrosomonas ureae</name>
    <dbReference type="NCBI Taxonomy" id="44577"/>
    <lineage>
        <taxon>Bacteria</taxon>
        <taxon>Pseudomonadati</taxon>
        <taxon>Pseudomonadota</taxon>
        <taxon>Betaproteobacteria</taxon>
        <taxon>Nitrosomonadales</taxon>
        <taxon>Nitrosomonadaceae</taxon>
        <taxon>Nitrosomonas</taxon>
    </lineage>
</organism>
<accession>A0A286A612</accession>
<dbReference type="Gene3D" id="1.10.150.20">
    <property type="entry name" value="5' to 3' exonuclease, C-terminal subdomain"/>
    <property type="match status" value="1"/>
</dbReference>
<dbReference type="GO" id="GO:0000400">
    <property type="term" value="F:four-way junction DNA binding"/>
    <property type="evidence" value="ECO:0007669"/>
    <property type="project" value="UniProtKB-UniRule"/>
</dbReference>
<evidence type="ECO:0000256" key="3">
    <source>
        <dbReference type="ARBA" id="ARBA00023125"/>
    </source>
</evidence>
<keyword evidence="8" id="KW-0378">Hydrolase</keyword>
<protein>
    <recommendedName>
        <fullName evidence="6">Holliday junction branch migration complex subunit RuvA</fullName>
    </recommendedName>
</protein>
<evidence type="ECO:0000313" key="9">
    <source>
        <dbReference type="Proteomes" id="UP000219335"/>
    </source>
</evidence>
<dbReference type="GO" id="GO:0006281">
    <property type="term" value="P:DNA repair"/>
    <property type="evidence" value="ECO:0007669"/>
    <property type="project" value="UniProtKB-UniRule"/>
</dbReference>
<dbReference type="Proteomes" id="UP000219335">
    <property type="component" value="Unassembled WGS sequence"/>
</dbReference>
<dbReference type="GO" id="GO:0009378">
    <property type="term" value="F:four-way junction helicase activity"/>
    <property type="evidence" value="ECO:0007669"/>
    <property type="project" value="InterPro"/>
</dbReference>
<comment type="subunit">
    <text evidence="6">Homotetramer. Forms an RuvA(8)-RuvB(12)-Holliday junction (HJ) complex. HJ DNA is sandwiched between 2 RuvA tetramers; dsDNA enters through RuvA and exits via RuvB. An RuvB hexamer assembles on each DNA strand where it exits the tetramer. Each RuvB hexamer is contacted by two RuvA subunits (via domain III) on 2 adjacent RuvB subunits; this complex drives branch migration. In the full resolvosome a probable DNA-RuvA(4)-RuvB(12)-RuvC(2) complex forms which resolves the HJ.</text>
</comment>
<evidence type="ECO:0000256" key="4">
    <source>
        <dbReference type="ARBA" id="ARBA00023172"/>
    </source>
</evidence>
<dbReference type="GO" id="GO:0009379">
    <property type="term" value="C:Holliday junction helicase complex"/>
    <property type="evidence" value="ECO:0007669"/>
    <property type="project" value="InterPro"/>
</dbReference>
<keyword evidence="1 6" id="KW-0963">Cytoplasm</keyword>
<dbReference type="GO" id="GO:0006310">
    <property type="term" value="P:DNA recombination"/>
    <property type="evidence" value="ECO:0007669"/>
    <property type="project" value="UniProtKB-UniRule"/>
</dbReference>
<dbReference type="SUPFAM" id="SSF47781">
    <property type="entry name" value="RuvA domain 2-like"/>
    <property type="match status" value="1"/>
</dbReference>
<dbReference type="NCBIfam" id="TIGR00084">
    <property type="entry name" value="ruvA"/>
    <property type="match status" value="1"/>
</dbReference>
<dbReference type="EMBL" id="OCMU01000001">
    <property type="protein sequence ID" value="SOD17354.1"/>
    <property type="molecule type" value="Genomic_DNA"/>
</dbReference>
<comment type="subcellular location">
    <subcellularLocation>
        <location evidence="6">Cytoplasm</location>
    </subcellularLocation>
</comment>
<feature type="domain" description="Helix-hairpin-helix DNA-binding motif class 1" evidence="7">
    <location>
        <begin position="73"/>
        <end position="92"/>
    </location>
</feature>
<dbReference type="InterPro" id="IPR036267">
    <property type="entry name" value="RuvA_C_sf"/>
</dbReference>
<keyword evidence="2 6" id="KW-0227">DNA damage</keyword>
<evidence type="ECO:0000256" key="5">
    <source>
        <dbReference type="ARBA" id="ARBA00023204"/>
    </source>
</evidence>
<gene>
    <name evidence="6" type="primary">ruvA</name>
    <name evidence="8" type="ORF">SAMN06297164_1163</name>
</gene>
<dbReference type="InterPro" id="IPR000085">
    <property type="entry name" value="RuvA"/>
</dbReference>